<dbReference type="VEuPathDB" id="FungiDB:FUN_017462"/>
<evidence type="ECO:0000313" key="2">
    <source>
        <dbReference type="Proteomes" id="UP000233469"/>
    </source>
</evidence>
<dbReference type="InterPro" id="IPR012337">
    <property type="entry name" value="RNaseH-like_sf"/>
</dbReference>
<dbReference type="VEuPathDB" id="FungiDB:RhiirA1_476396"/>
<gene>
    <name evidence="1" type="ORF">RhiirC2_794377</name>
</gene>
<dbReference type="Proteomes" id="UP000233469">
    <property type="component" value="Unassembled WGS sequence"/>
</dbReference>
<dbReference type="EMBL" id="LLXL01002898">
    <property type="protein sequence ID" value="PKK59748.1"/>
    <property type="molecule type" value="Genomic_DNA"/>
</dbReference>
<name>A0A2N1MDM8_9GLOM</name>
<dbReference type="SUPFAM" id="SSF53098">
    <property type="entry name" value="Ribonuclease H-like"/>
    <property type="match status" value="1"/>
</dbReference>
<proteinExistence type="predicted"/>
<evidence type="ECO:0000313" key="1">
    <source>
        <dbReference type="EMBL" id="PKK59748.1"/>
    </source>
</evidence>
<organism evidence="1 2">
    <name type="scientific">Rhizophagus irregularis</name>
    <dbReference type="NCBI Taxonomy" id="588596"/>
    <lineage>
        <taxon>Eukaryota</taxon>
        <taxon>Fungi</taxon>
        <taxon>Fungi incertae sedis</taxon>
        <taxon>Mucoromycota</taxon>
        <taxon>Glomeromycotina</taxon>
        <taxon>Glomeromycetes</taxon>
        <taxon>Glomerales</taxon>
        <taxon>Glomeraceae</taxon>
        <taxon>Rhizophagus</taxon>
    </lineage>
</organism>
<protein>
    <submittedName>
        <fullName evidence="1">Uncharacterized protein</fullName>
    </submittedName>
</protein>
<sequence>MKDIISIEWIKEIIEKAKKLSIYFSNHQVILAALRRLQKEKYGKEIAKDGLKLKYFRFAEIPKPIMHLILAGIIEFPKIEIDVIQDSIIDFSGTAIAKYRNEKFQISDSEFQILDFCQINFGAILKNRIDFTLRYTMGSLYSCINQLFFTKSAIRSTIAEDHFNLDDRMKSLISKVEKFGTNQWQNFLYNPVVIVAYKLDPRYRDSRLNAHIFDPIIEKKILSLVREEYKNNIVLTEFAKYVGKTGSFAHSHL</sequence>
<reference evidence="1 2" key="2">
    <citation type="submission" date="2017-10" db="EMBL/GenBank/DDBJ databases">
        <title>Extensive intraspecific genome diversity in a model arbuscular mycorrhizal fungus.</title>
        <authorList>
            <person name="Chen E.C.H."/>
            <person name="Morin E."/>
            <person name="Baudet D."/>
            <person name="Noel J."/>
            <person name="Ndikumana S."/>
            <person name="Charron P."/>
            <person name="St-Onge C."/>
            <person name="Giorgi J."/>
            <person name="Grigoriev I.V."/>
            <person name="Roux C."/>
            <person name="Martin F.M."/>
            <person name="Corradi N."/>
        </authorList>
    </citation>
    <scope>NUCLEOTIDE SEQUENCE [LARGE SCALE GENOMIC DNA]</scope>
    <source>
        <strain evidence="1 2">C2</strain>
    </source>
</reference>
<reference evidence="1 2" key="1">
    <citation type="submission" date="2016-04" db="EMBL/GenBank/DDBJ databases">
        <title>Genome analyses suggest a sexual origin of heterokaryosis in a supposedly ancient asexual fungus.</title>
        <authorList>
            <person name="Ropars J."/>
            <person name="Sedzielewska K."/>
            <person name="Noel J."/>
            <person name="Charron P."/>
            <person name="Farinelli L."/>
            <person name="Marton T."/>
            <person name="Kruger M."/>
            <person name="Pelin A."/>
            <person name="Brachmann A."/>
            <person name="Corradi N."/>
        </authorList>
    </citation>
    <scope>NUCLEOTIDE SEQUENCE [LARGE SCALE GENOMIC DNA]</scope>
    <source>
        <strain evidence="1 2">C2</strain>
    </source>
</reference>
<dbReference type="VEuPathDB" id="FungiDB:RhiirFUN_022793"/>
<accession>A0A2N1MDM8</accession>
<comment type="caution">
    <text evidence="1">The sequence shown here is derived from an EMBL/GenBank/DDBJ whole genome shotgun (WGS) entry which is preliminary data.</text>
</comment>
<dbReference type="AlphaFoldDB" id="A0A2N1MDM8"/>